<evidence type="ECO:0000313" key="4">
    <source>
        <dbReference type="EMBL" id="GGJ26951.1"/>
    </source>
</evidence>
<protein>
    <submittedName>
        <fullName evidence="4">AraC family transcriptional regulator</fullName>
    </submittedName>
</protein>
<sequence>MIFLLLGKVNLLDLGGPAQVFDTARYFGAPYQVSFHAFEPSIVSAQGLPLGPLTPPPLPEKHDLVVIPGPELSPPQAGHLMFSGEVLQWLQQAHRIGATLASVCTGAAALGEAGLLDGKICTTHWSLLEHMKHRYPLARVQDGVLFTQDGNIITSAGIASGMDMTLSLIEREHGPLFTARVARYLVLYIRRDSNHAQQSLYLDYRTHLHSGVHRVQDQIAQEPGRKTTLSELASLVKLSPRGLSKAFKQHTGLTPLEYQQKLRLELARQLMHNPALTLEGIAQRCGFEDARHFRRIWKDQFGTSPSSSRLEFQH</sequence>
<dbReference type="Gene3D" id="1.10.10.60">
    <property type="entry name" value="Homeodomain-like"/>
    <property type="match status" value="2"/>
</dbReference>
<dbReference type="InterPro" id="IPR029062">
    <property type="entry name" value="Class_I_gatase-like"/>
</dbReference>
<organism evidence="4 5">
    <name type="scientific">Deinococcus roseus</name>
    <dbReference type="NCBI Taxonomy" id="392414"/>
    <lineage>
        <taxon>Bacteria</taxon>
        <taxon>Thermotogati</taxon>
        <taxon>Deinococcota</taxon>
        <taxon>Deinococci</taxon>
        <taxon>Deinococcales</taxon>
        <taxon>Deinococcaceae</taxon>
        <taxon>Deinococcus</taxon>
    </lineage>
</organism>
<keyword evidence="5" id="KW-1185">Reference proteome</keyword>
<comment type="caution">
    <text evidence="4">The sequence shown here is derived from an EMBL/GenBank/DDBJ whole genome shotgun (WGS) entry which is preliminary data.</text>
</comment>
<dbReference type="InterPro" id="IPR009057">
    <property type="entry name" value="Homeodomain-like_sf"/>
</dbReference>
<name>A0ABQ2CW80_9DEIO</name>
<keyword evidence="2" id="KW-0804">Transcription</keyword>
<accession>A0ABQ2CW80</accession>
<proteinExistence type="predicted"/>
<dbReference type="InterPro" id="IPR052158">
    <property type="entry name" value="INH-QAR"/>
</dbReference>
<dbReference type="Gene3D" id="3.40.50.880">
    <property type="match status" value="1"/>
</dbReference>
<dbReference type="SMART" id="SM00342">
    <property type="entry name" value="HTH_ARAC"/>
    <property type="match status" value="1"/>
</dbReference>
<dbReference type="InterPro" id="IPR002818">
    <property type="entry name" value="DJ-1/PfpI"/>
</dbReference>
<evidence type="ECO:0000313" key="5">
    <source>
        <dbReference type="Proteomes" id="UP000632222"/>
    </source>
</evidence>
<dbReference type="PANTHER" id="PTHR43130:SF3">
    <property type="entry name" value="HTH-TYPE TRANSCRIPTIONAL REGULATOR RV1931C"/>
    <property type="match status" value="1"/>
</dbReference>
<dbReference type="PANTHER" id="PTHR43130">
    <property type="entry name" value="ARAC-FAMILY TRANSCRIPTIONAL REGULATOR"/>
    <property type="match status" value="1"/>
</dbReference>
<dbReference type="EMBL" id="BMOD01000003">
    <property type="protein sequence ID" value="GGJ26951.1"/>
    <property type="molecule type" value="Genomic_DNA"/>
</dbReference>
<keyword evidence="1" id="KW-0805">Transcription regulation</keyword>
<dbReference type="Proteomes" id="UP000632222">
    <property type="component" value="Unassembled WGS sequence"/>
</dbReference>
<gene>
    <name evidence="4" type="ORF">GCM10008938_11340</name>
</gene>
<dbReference type="Pfam" id="PF01965">
    <property type="entry name" value="DJ-1_PfpI"/>
    <property type="match status" value="1"/>
</dbReference>
<dbReference type="CDD" id="cd03137">
    <property type="entry name" value="GATase1_AraC_1"/>
    <property type="match status" value="1"/>
</dbReference>
<dbReference type="SUPFAM" id="SSF46689">
    <property type="entry name" value="Homeodomain-like"/>
    <property type="match status" value="2"/>
</dbReference>
<dbReference type="Pfam" id="PF12833">
    <property type="entry name" value="HTH_18"/>
    <property type="match status" value="1"/>
</dbReference>
<evidence type="ECO:0000256" key="2">
    <source>
        <dbReference type="ARBA" id="ARBA00023163"/>
    </source>
</evidence>
<dbReference type="SUPFAM" id="SSF52317">
    <property type="entry name" value="Class I glutamine amidotransferase-like"/>
    <property type="match status" value="1"/>
</dbReference>
<feature type="domain" description="HTH araC/xylS-type" evidence="3">
    <location>
        <begin position="213"/>
        <end position="311"/>
    </location>
</feature>
<evidence type="ECO:0000259" key="3">
    <source>
        <dbReference type="PROSITE" id="PS01124"/>
    </source>
</evidence>
<dbReference type="InterPro" id="IPR018060">
    <property type="entry name" value="HTH_AraC"/>
</dbReference>
<reference evidence="5" key="1">
    <citation type="journal article" date="2019" name="Int. J. Syst. Evol. Microbiol.">
        <title>The Global Catalogue of Microorganisms (GCM) 10K type strain sequencing project: providing services to taxonomists for standard genome sequencing and annotation.</title>
        <authorList>
            <consortium name="The Broad Institute Genomics Platform"/>
            <consortium name="The Broad Institute Genome Sequencing Center for Infectious Disease"/>
            <person name="Wu L."/>
            <person name="Ma J."/>
        </authorList>
    </citation>
    <scope>NUCLEOTIDE SEQUENCE [LARGE SCALE GENOMIC DNA]</scope>
    <source>
        <strain evidence="5">JCM 14370</strain>
    </source>
</reference>
<evidence type="ECO:0000256" key="1">
    <source>
        <dbReference type="ARBA" id="ARBA00023015"/>
    </source>
</evidence>
<dbReference type="PROSITE" id="PS01124">
    <property type="entry name" value="HTH_ARAC_FAMILY_2"/>
    <property type="match status" value="1"/>
</dbReference>